<reference evidence="2 3" key="1">
    <citation type="submission" date="2023-02" db="EMBL/GenBank/DDBJ databases">
        <title>Novel Oscillospiraceae bacterial genomes.</title>
        <authorList>
            <person name="Srinivasan S."/>
            <person name="Austin M.N."/>
            <person name="Fiedler T.L."/>
            <person name="Strenk S.M."/>
            <person name="Agnew K.J."/>
            <person name="Nagana Gowda G.A."/>
            <person name="Raftery D."/>
            <person name="Beamer M.A."/>
            <person name="Achilles S.L."/>
            <person name="Wiesenfeld H.C."/>
            <person name="Fredricks D.N."/>
            <person name="Hillier S.L."/>
        </authorList>
    </citation>
    <scope>NUCLEOTIDE SEQUENCE [LARGE SCALE GENOMIC DNA]</scope>
    <source>
        <strain evidence="2 3">CHIC02 1186E3-8</strain>
    </source>
</reference>
<dbReference type="Pfam" id="PF07907">
    <property type="entry name" value="YibE_F"/>
    <property type="match status" value="1"/>
</dbReference>
<keyword evidence="3" id="KW-1185">Reference proteome</keyword>
<dbReference type="EMBL" id="CP118868">
    <property type="protein sequence ID" value="WEG34987.1"/>
    <property type="molecule type" value="Genomic_DNA"/>
</dbReference>
<keyword evidence="1" id="KW-0812">Transmembrane</keyword>
<accession>A0ABY8C366</accession>
<evidence type="ECO:0000313" key="2">
    <source>
        <dbReference type="EMBL" id="WEG34987.1"/>
    </source>
</evidence>
<name>A0ABY8C366_9FIRM</name>
<dbReference type="RefSeq" id="WP_315571006.1">
    <property type="nucleotide sequence ID" value="NZ_CP118868.1"/>
</dbReference>
<dbReference type="Proteomes" id="UP001220478">
    <property type="component" value="Chromosome"/>
</dbReference>
<feature type="transmembrane region" description="Helical" evidence="1">
    <location>
        <begin position="281"/>
        <end position="302"/>
    </location>
</feature>
<organism evidence="2 3">
    <name type="scientific">Amygdalobacter indicium</name>
    <dbReference type="NCBI Taxonomy" id="3029272"/>
    <lineage>
        <taxon>Bacteria</taxon>
        <taxon>Bacillati</taxon>
        <taxon>Bacillota</taxon>
        <taxon>Clostridia</taxon>
        <taxon>Eubacteriales</taxon>
        <taxon>Oscillospiraceae</taxon>
        <taxon>Amygdalobacter</taxon>
    </lineage>
</organism>
<feature type="transmembrane region" description="Helical" evidence="1">
    <location>
        <begin position="156"/>
        <end position="174"/>
    </location>
</feature>
<feature type="transmembrane region" description="Helical" evidence="1">
    <location>
        <begin position="342"/>
        <end position="361"/>
    </location>
</feature>
<protein>
    <submittedName>
        <fullName evidence="2">YibE/F family protein</fullName>
    </submittedName>
</protein>
<keyword evidence="1" id="KW-0472">Membrane</keyword>
<feature type="transmembrane region" description="Helical" evidence="1">
    <location>
        <begin position="381"/>
        <end position="402"/>
    </location>
</feature>
<feature type="transmembrane region" description="Helical" evidence="1">
    <location>
        <begin position="29"/>
        <end position="49"/>
    </location>
</feature>
<evidence type="ECO:0000256" key="1">
    <source>
        <dbReference type="SAM" id="Phobius"/>
    </source>
</evidence>
<sequence>MNNSVSSDVSLSCLQPEPKLLPAGGSKRSLYILTIIISCLLLFSGHLLVMRNFPALPENRANLIKAEIEKIISVKESPSGLNAEKPNLRINFSATLNSGEHQGKKVIGYQSIDFNNPANSTAQVKAGDRVLLYEPHKSGESLTNLSNYVFVEYDRSGKLLLLLGIFCAAILLFGKVKGFNTLLSLILTILMILLVFIPGIIAGYNIYVMTLLVCLYATLSSYLLVIGYNAKAYAAVSGCLAGVIAAGFLAVICNYWLKISGITGDEAITLGNLPLPHKLDLQALVFSMVLIGALGAVMDVAMDISSALAQVKAQAPNLTLPELYKIGIEIGQDLISTLSNTLIMAYIGTALLTILVLSASGMPWNFFFNREHFAVEVINGIIGTFAILLTIPLTSFISACFYGQKTNKKHRR</sequence>
<dbReference type="PANTHER" id="PTHR41771">
    <property type="entry name" value="MEMBRANE PROTEIN-RELATED"/>
    <property type="match status" value="1"/>
</dbReference>
<evidence type="ECO:0000313" key="3">
    <source>
        <dbReference type="Proteomes" id="UP001220478"/>
    </source>
</evidence>
<dbReference type="InterPro" id="IPR012507">
    <property type="entry name" value="YibE_F"/>
</dbReference>
<keyword evidence="1" id="KW-1133">Transmembrane helix</keyword>
<gene>
    <name evidence="2" type="ORF">PYS61_03300</name>
</gene>
<proteinExistence type="predicted"/>
<feature type="transmembrane region" description="Helical" evidence="1">
    <location>
        <begin position="232"/>
        <end position="257"/>
    </location>
</feature>
<feature type="transmembrane region" description="Helical" evidence="1">
    <location>
        <begin position="181"/>
        <end position="200"/>
    </location>
</feature>
<dbReference type="PANTHER" id="PTHR41771:SF1">
    <property type="entry name" value="MEMBRANE PROTEIN"/>
    <property type="match status" value="1"/>
</dbReference>
<feature type="transmembrane region" description="Helical" evidence="1">
    <location>
        <begin position="206"/>
        <end position="225"/>
    </location>
</feature>